<evidence type="ECO:0000256" key="2">
    <source>
        <dbReference type="ARBA" id="ARBA00022723"/>
    </source>
</evidence>
<evidence type="ECO:0000256" key="1">
    <source>
        <dbReference type="ARBA" id="ARBA00008779"/>
    </source>
</evidence>
<proteinExistence type="inferred from homology"/>
<dbReference type="PROSITE" id="PS00523">
    <property type="entry name" value="SULFATASE_1"/>
    <property type="match status" value="1"/>
</dbReference>
<evidence type="ECO:0000256" key="5">
    <source>
        <dbReference type="SAM" id="SignalP"/>
    </source>
</evidence>
<dbReference type="PROSITE" id="PS00149">
    <property type="entry name" value="SULFATASE_2"/>
    <property type="match status" value="1"/>
</dbReference>
<dbReference type="InterPro" id="IPR050738">
    <property type="entry name" value="Sulfatase"/>
</dbReference>
<feature type="chain" id="PRO_5011515611" evidence="5">
    <location>
        <begin position="24"/>
        <end position="525"/>
    </location>
</feature>
<organism evidence="7 8">
    <name type="scientific">Parapedobacter indicus</name>
    <dbReference type="NCBI Taxonomy" id="1477437"/>
    <lineage>
        <taxon>Bacteria</taxon>
        <taxon>Pseudomonadati</taxon>
        <taxon>Bacteroidota</taxon>
        <taxon>Sphingobacteriia</taxon>
        <taxon>Sphingobacteriales</taxon>
        <taxon>Sphingobacteriaceae</taxon>
        <taxon>Parapedobacter</taxon>
    </lineage>
</organism>
<evidence type="ECO:0000313" key="8">
    <source>
        <dbReference type="Proteomes" id="UP000198670"/>
    </source>
</evidence>
<dbReference type="GO" id="GO:0046872">
    <property type="term" value="F:metal ion binding"/>
    <property type="evidence" value="ECO:0007669"/>
    <property type="project" value="UniProtKB-KW"/>
</dbReference>
<accession>A0A1I3SC29</accession>
<dbReference type="InterPro" id="IPR000917">
    <property type="entry name" value="Sulfatase_N"/>
</dbReference>
<dbReference type="PANTHER" id="PTHR42693:SF53">
    <property type="entry name" value="ENDO-4-O-SULFATASE"/>
    <property type="match status" value="1"/>
</dbReference>
<evidence type="ECO:0000259" key="6">
    <source>
        <dbReference type="Pfam" id="PF00884"/>
    </source>
</evidence>
<keyword evidence="8" id="KW-1185">Reference proteome</keyword>
<dbReference type="RefSeq" id="WP_090629973.1">
    <property type="nucleotide sequence ID" value="NZ_FOQO01000011.1"/>
</dbReference>
<keyword evidence="5" id="KW-0732">Signal</keyword>
<comment type="similarity">
    <text evidence="1">Belongs to the sulfatase family.</text>
</comment>
<sequence>MNKFNRLLTLFLLGYLVVPSALGQDKEQLPNIVIIMGDDLGWGDLSCYGATGTYTPAIDSLAAHGMRFTDAHSSSSLCSPSRYSLMTGRYSWRTHLKKGVLKWFAKPLIEEGRTTLGTMLQAQGYQTAYIGKWHLGFEWPLLADRLPADADKEVFDTWERTSQDYIDFSQPVKQGPTQRGFDYYYGIAASNNMIPFVFIENDRVVQPPTVEKEYVYDTDQAKPRAPNWELEKLDQHLTEQAVKVIDHHFSSVTKNPLMLIFSTASVHRPCLPTFTKGKSKAGLRGDMVLEFDWVVNEVVQALKQHGAFENTLLIVTSDNGAVPGDPVFALERYHRDLGDKYYLDYFDGQVPEHIDPNGNEIAQKGWYTYGHASAGPFRGFKSEPWEGGHRIPLIVHWPGKIRAGNVNDNMICNADVMATLAELTGYQGGIGQDSYSFLTNLLSQSPDQPRQSMVLASGRSGALIARMGEWKYIAEANGHQKGSLYNMIDDSKEQHNVYNQYPDTVMAIQQLIDQVEQYNKRETLP</sequence>
<dbReference type="AlphaFoldDB" id="A0A1I3SC29"/>
<dbReference type="CDD" id="cd16143">
    <property type="entry name" value="ARS_like"/>
    <property type="match status" value="1"/>
</dbReference>
<dbReference type="Proteomes" id="UP000198670">
    <property type="component" value="Unassembled WGS sequence"/>
</dbReference>
<evidence type="ECO:0000256" key="4">
    <source>
        <dbReference type="ARBA" id="ARBA00022837"/>
    </source>
</evidence>
<dbReference type="Gene3D" id="3.40.720.10">
    <property type="entry name" value="Alkaline Phosphatase, subunit A"/>
    <property type="match status" value="1"/>
</dbReference>
<feature type="signal peptide" evidence="5">
    <location>
        <begin position="1"/>
        <end position="23"/>
    </location>
</feature>
<name>A0A1I3SC29_9SPHI</name>
<dbReference type="OrthoDB" id="9765065at2"/>
<dbReference type="GO" id="GO:0004065">
    <property type="term" value="F:arylsulfatase activity"/>
    <property type="evidence" value="ECO:0007669"/>
    <property type="project" value="TreeGrafter"/>
</dbReference>
<gene>
    <name evidence="7" type="ORF">SAMN05444682_1113</name>
</gene>
<dbReference type="Gene3D" id="3.30.1120.10">
    <property type="match status" value="1"/>
</dbReference>
<feature type="domain" description="Sulfatase N-terminal" evidence="6">
    <location>
        <begin position="30"/>
        <end position="426"/>
    </location>
</feature>
<dbReference type="SUPFAM" id="SSF53649">
    <property type="entry name" value="Alkaline phosphatase-like"/>
    <property type="match status" value="1"/>
</dbReference>
<protein>
    <submittedName>
        <fullName evidence="7">Arylsulfatase A</fullName>
    </submittedName>
</protein>
<dbReference type="Pfam" id="PF00884">
    <property type="entry name" value="Sulfatase"/>
    <property type="match status" value="1"/>
</dbReference>
<dbReference type="EMBL" id="FOQO01000011">
    <property type="protein sequence ID" value="SFJ56364.1"/>
    <property type="molecule type" value="Genomic_DNA"/>
</dbReference>
<dbReference type="InterPro" id="IPR024607">
    <property type="entry name" value="Sulfatase_CS"/>
</dbReference>
<evidence type="ECO:0000313" key="7">
    <source>
        <dbReference type="EMBL" id="SFJ56364.1"/>
    </source>
</evidence>
<keyword evidence="3" id="KW-0378">Hydrolase</keyword>
<dbReference type="PANTHER" id="PTHR42693">
    <property type="entry name" value="ARYLSULFATASE FAMILY MEMBER"/>
    <property type="match status" value="1"/>
</dbReference>
<dbReference type="InterPro" id="IPR017850">
    <property type="entry name" value="Alkaline_phosphatase_core_sf"/>
</dbReference>
<reference evidence="7 8" key="1">
    <citation type="submission" date="2016-10" db="EMBL/GenBank/DDBJ databases">
        <authorList>
            <person name="de Groot N.N."/>
        </authorList>
    </citation>
    <scope>NUCLEOTIDE SEQUENCE [LARGE SCALE GENOMIC DNA]</scope>
    <source>
        <strain evidence="7 8">RK1</strain>
    </source>
</reference>
<evidence type="ECO:0000256" key="3">
    <source>
        <dbReference type="ARBA" id="ARBA00022801"/>
    </source>
</evidence>
<keyword evidence="2" id="KW-0479">Metal-binding</keyword>
<keyword evidence="4" id="KW-0106">Calcium</keyword>
<dbReference type="STRING" id="1477437.SAMN05444682_1113"/>